<dbReference type="Proteomes" id="UP000178187">
    <property type="component" value="Unassembled WGS sequence"/>
</dbReference>
<accession>A0A1G1KX98</accession>
<dbReference type="SUPFAM" id="SSF49785">
    <property type="entry name" value="Galactose-binding domain-like"/>
    <property type="match status" value="1"/>
</dbReference>
<organism evidence="1 2">
    <name type="scientific">Candidatus Danuiimicrobium aquiferis</name>
    <dbReference type="NCBI Taxonomy" id="1801832"/>
    <lineage>
        <taxon>Bacteria</taxon>
        <taxon>Pseudomonadati</taxon>
        <taxon>Candidatus Omnitrophota</taxon>
        <taxon>Candidatus Danuiimicrobium</taxon>
    </lineage>
</organism>
<protein>
    <submittedName>
        <fullName evidence="1">Uncharacterized protein</fullName>
    </submittedName>
</protein>
<dbReference type="AlphaFoldDB" id="A0A1G1KX98"/>
<sequence length="201" mass="22156">MKLATVTIAILSVFVFLVSGSVARPVLAQQAELVVADFDTGDKPNNVGGDFGSWDKDPNDTTQGCKMTFEQADALGDAAGYSIRLDYDVDSANPAYNGYWMKLNGLDASQYNTLNFYVKGDEAKGFTKRLKIEMKDASNKPSSFILSGITGEWQKFSIPFEKFRAIQDWKTINEFVVVFDDINSDPKVGSVLLDQVTFSAE</sequence>
<gene>
    <name evidence="1" type="ORF">A3G33_05015</name>
</gene>
<dbReference type="Gene3D" id="2.60.120.430">
    <property type="entry name" value="Galactose-binding lectin"/>
    <property type="match status" value="1"/>
</dbReference>
<reference evidence="1 2" key="1">
    <citation type="journal article" date="2016" name="Nat. Commun.">
        <title>Thousands of microbial genomes shed light on interconnected biogeochemical processes in an aquifer system.</title>
        <authorList>
            <person name="Anantharaman K."/>
            <person name="Brown C.T."/>
            <person name="Hug L.A."/>
            <person name="Sharon I."/>
            <person name="Castelle C.J."/>
            <person name="Probst A.J."/>
            <person name="Thomas B.C."/>
            <person name="Singh A."/>
            <person name="Wilkins M.J."/>
            <person name="Karaoz U."/>
            <person name="Brodie E.L."/>
            <person name="Williams K.H."/>
            <person name="Hubbard S.S."/>
            <person name="Banfield J.F."/>
        </authorList>
    </citation>
    <scope>NUCLEOTIDE SEQUENCE [LARGE SCALE GENOMIC DNA]</scope>
</reference>
<dbReference type="EMBL" id="MHFR01000041">
    <property type="protein sequence ID" value="OGW97517.1"/>
    <property type="molecule type" value="Genomic_DNA"/>
</dbReference>
<evidence type="ECO:0000313" key="2">
    <source>
        <dbReference type="Proteomes" id="UP000178187"/>
    </source>
</evidence>
<dbReference type="InterPro" id="IPR008979">
    <property type="entry name" value="Galactose-bd-like_sf"/>
</dbReference>
<evidence type="ECO:0000313" key="1">
    <source>
        <dbReference type="EMBL" id="OGW97517.1"/>
    </source>
</evidence>
<proteinExistence type="predicted"/>
<name>A0A1G1KX98_9BACT</name>
<comment type="caution">
    <text evidence="1">The sequence shown here is derived from an EMBL/GenBank/DDBJ whole genome shotgun (WGS) entry which is preliminary data.</text>
</comment>